<protein>
    <submittedName>
        <fullName evidence="1">RCG40767</fullName>
    </submittedName>
</protein>
<dbReference type="AlphaFoldDB" id="A6KP16"/>
<sequence length="47" mass="5337">MHLVVFLPSLFYGPFHPILSLSLSRDSSDYVSLVTYHRSAEIVCILI</sequence>
<name>A6KP16_RAT</name>
<organism evidence="1 2">
    <name type="scientific">Rattus norvegicus</name>
    <name type="common">Rat</name>
    <dbReference type="NCBI Taxonomy" id="10116"/>
    <lineage>
        <taxon>Eukaryota</taxon>
        <taxon>Metazoa</taxon>
        <taxon>Chordata</taxon>
        <taxon>Craniata</taxon>
        <taxon>Vertebrata</taxon>
        <taxon>Euteleostomi</taxon>
        <taxon>Mammalia</taxon>
        <taxon>Eutheria</taxon>
        <taxon>Euarchontoglires</taxon>
        <taxon>Glires</taxon>
        <taxon>Rodentia</taxon>
        <taxon>Myomorpha</taxon>
        <taxon>Muroidea</taxon>
        <taxon>Muridae</taxon>
        <taxon>Murinae</taxon>
        <taxon>Rattus</taxon>
    </lineage>
</organism>
<accession>A6KP16</accession>
<evidence type="ECO:0000313" key="2">
    <source>
        <dbReference type="Proteomes" id="UP000234681"/>
    </source>
</evidence>
<gene>
    <name evidence="1" type="ORF">rCG_40767</name>
</gene>
<evidence type="ECO:0000313" key="1">
    <source>
        <dbReference type="EMBL" id="EDL83710.1"/>
    </source>
</evidence>
<proteinExistence type="predicted"/>
<dbReference type="EMBL" id="CH474077">
    <property type="protein sequence ID" value="EDL83710.1"/>
    <property type="molecule type" value="Genomic_DNA"/>
</dbReference>
<dbReference type="Proteomes" id="UP000234681">
    <property type="component" value="Chromosome 1"/>
</dbReference>
<reference evidence="1 2" key="1">
    <citation type="submission" date="2005-09" db="EMBL/GenBank/DDBJ databases">
        <authorList>
            <person name="Mural R.J."/>
            <person name="Li P.W."/>
            <person name="Adams M.D."/>
            <person name="Amanatides P.G."/>
            <person name="Baden-Tillson H."/>
            <person name="Barnstead M."/>
            <person name="Chin S.H."/>
            <person name="Dew I."/>
            <person name="Evans C.A."/>
            <person name="Ferriera S."/>
            <person name="Flanigan M."/>
            <person name="Fosler C."/>
            <person name="Glodek A."/>
            <person name="Gu Z."/>
            <person name="Holt R.A."/>
            <person name="Jennings D."/>
            <person name="Kraft C.L."/>
            <person name="Lu F."/>
            <person name="Nguyen T."/>
            <person name="Nusskern D.R."/>
            <person name="Pfannkoch C.M."/>
            <person name="Sitter C."/>
            <person name="Sutton G.G."/>
            <person name="Venter J.C."/>
            <person name="Wang Z."/>
            <person name="Woodage T."/>
            <person name="Zheng X.H."/>
            <person name="Zhong F."/>
        </authorList>
    </citation>
    <scope>NUCLEOTIDE SEQUENCE [LARGE SCALE GENOMIC DNA]</scope>
    <source>
        <strain>BN</strain>
        <strain evidence="2">Sprague-Dawley</strain>
    </source>
</reference>